<keyword evidence="4" id="KW-0678">Repressor</keyword>
<keyword evidence="10" id="KW-0805">Transcription regulation</keyword>
<feature type="compositionally biased region" description="Basic and acidic residues" evidence="16">
    <location>
        <begin position="236"/>
        <end position="257"/>
    </location>
</feature>
<accession>A0A8C7JM73</accession>
<dbReference type="GO" id="GO:0005677">
    <property type="term" value="C:chromatin silencing complex"/>
    <property type="evidence" value="ECO:0007669"/>
    <property type="project" value="TreeGrafter"/>
</dbReference>
<dbReference type="GO" id="GO:0046015">
    <property type="term" value="P:regulation of transcription by glucose"/>
    <property type="evidence" value="ECO:0007669"/>
    <property type="project" value="TreeGrafter"/>
</dbReference>
<evidence type="ECO:0000256" key="16">
    <source>
        <dbReference type="SAM" id="MobiDB-lite"/>
    </source>
</evidence>
<dbReference type="GeneTree" id="ENSGT00390000006189"/>
<evidence type="ECO:0000313" key="17">
    <source>
        <dbReference type="Ensembl" id="ENSOKIP00005090726.1"/>
    </source>
</evidence>
<dbReference type="EC" id="2.1.1.-" evidence="15"/>
<keyword evidence="5 15" id="KW-0698">rRNA processing</keyword>
<dbReference type="SUPFAM" id="SSF53335">
    <property type="entry name" value="S-adenosyl-L-methionine-dependent methyltransferases"/>
    <property type="match status" value="1"/>
</dbReference>
<proteinExistence type="inferred from homology"/>
<keyword evidence="7 15" id="KW-0808">Transferase</keyword>
<comment type="function">
    <text evidence="15">Probable methyltransferase required to silence rDNA.</text>
</comment>
<feature type="compositionally biased region" description="Polar residues" evidence="16">
    <location>
        <begin position="52"/>
        <end position="64"/>
    </location>
</feature>
<keyword evidence="6 15" id="KW-0489">Methyltransferase</keyword>
<keyword evidence="11" id="KW-0804">Transcription</keyword>
<dbReference type="GO" id="GO:0042149">
    <property type="term" value="P:cellular response to glucose starvation"/>
    <property type="evidence" value="ECO:0007669"/>
    <property type="project" value="TreeGrafter"/>
</dbReference>
<keyword evidence="18" id="KW-1185">Reference proteome</keyword>
<evidence type="ECO:0000256" key="7">
    <source>
        <dbReference type="ARBA" id="ARBA00022679"/>
    </source>
</evidence>
<dbReference type="GO" id="GO:0000183">
    <property type="term" value="P:rDNA heterochromatin formation"/>
    <property type="evidence" value="ECO:0007669"/>
    <property type="project" value="TreeGrafter"/>
</dbReference>
<dbReference type="KEGG" id="oki:109905691"/>
<dbReference type="GO" id="GO:0006364">
    <property type="term" value="P:rRNA processing"/>
    <property type="evidence" value="ECO:0007669"/>
    <property type="project" value="UniProtKB-UniRule"/>
</dbReference>
<feature type="region of interest" description="Disordered" evidence="16">
    <location>
        <begin position="128"/>
        <end position="341"/>
    </location>
</feature>
<evidence type="ECO:0000256" key="2">
    <source>
        <dbReference type="ARBA" id="ARBA00006301"/>
    </source>
</evidence>
<dbReference type="Gene3D" id="1.10.10.2150">
    <property type="entry name" value="Ribosomal RNA-processing protein 8, N-terminal domain"/>
    <property type="match status" value="1"/>
</dbReference>
<dbReference type="CTD" id="23378"/>
<dbReference type="Gene3D" id="3.40.50.150">
    <property type="entry name" value="Vaccinia Virus protein VP39"/>
    <property type="match status" value="1"/>
</dbReference>
<feature type="compositionally biased region" description="Polar residues" evidence="16">
    <location>
        <begin position="192"/>
        <end position="202"/>
    </location>
</feature>
<dbReference type="InterPro" id="IPR042036">
    <property type="entry name" value="RRP8_N"/>
</dbReference>
<feature type="compositionally biased region" description="Basic and acidic residues" evidence="16">
    <location>
        <begin position="298"/>
        <end position="333"/>
    </location>
</feature>
<keyword evidence="9" id="KW-0156">Chromatin regulator</keyword>
<reference evidence="17" key="1">
    <citation type="submission" date="2025-08" db="UniProtKB">
        <authorList>
            <consortium name="Ensembl"/>
        </authorList>
    </citation>
    <scope>IDENTIFICATION</scope>
</reference>
<dbReference type="GO" id="GO:0032259">
    <property type="term" value="P:methylation"/>
    <property type="evidence" value="ECO:0007669"/>
    <property type="project" value="UniProtKB-KW"/>
</dbReference>
<dbReference type="InterPro" id="IPR007823">
    <property type="entry name" value="RRP8"/>
</dbReference>
<evidence type="ECO:0000313" key="18">
    <source>
        <dbReference type="Proteomes" id="UP000694557"/>
    </source>
</evidence>
<dbReference type="PANTHER" id="PTHR12787">
    <property type="entry name" value="RIBOSOMAL RNA-PROCESSING PROTEIN 8"/>
    <property type="match status" value="1"/>
</dbReference>
<dbReference type="PANTHER" id="PTHR12787:SF0">
    <property type="entry name" value="RIBOSOMAL RNA-PROCESSING PROTEIN 8"/>
    <property type="match status" value="1"/>
</dbReference>
<feature type="compositionally biased region" description="Basic and acidic residues" evidence="16">
    <location>
        <begin position="130"/>
        <end position="139"/>
    </location>
</feature>
<dbReference type="Pfam" id="PF05148">
    <property type="entry name" value="Methyltransf_8"/>
    <property type="match status" value="1"/>
</dbReference>
<feature type="compositionally biased region" description="Basic residues" evidence="16">
    <location>
        <begin position="171"/>
        <end position="188"/>
    </location>
</feature>
<dbReference type="Ensembl" id="ENSOKIT00005096952.1">
    <property type="protein sequence ID" value="ENSOKIP00005090726.1"/>
    <property type="gene ID" value="ENSOKIG00005039572.1"/>
</dbReference>
<dbReference type="GeneID" id="109905691"/>
<gene>
    <name evidence="17" type="primary">LOC109905691</name>
</gene>
<dbReference type="RefSeq" id="XP_031646677.1">
    <property type="nucleotide sequence ID" value="XM_031790817.1"/>
</dbReference>
<comment type="subcellular location">
    <subcellularLocation>
        <location evidence="1 15">Nucleus</location>
        <location evidence="1 15">Nucleolus</location>
    </subcellularLocation>
</comment>
<dbReference type="AlphaFoldDB" id="A0A8C7JM73"/>
<evidence type="ECO:0000256" key="15">
    <source>
        <dbReference type="RuleBase" id="RU365074"/>
    </source>
</evidence>
<keyword evidence="12 15" id="KW-0539">Nucleus</keyword>
<keyword evidence="8 15" id="KW-0949">S-adenosyl-L-methionine</keyword>
<dbReference type="FunFam" id="3.40.50.150:FF:000068">
    <property type="entry name" value="Ribosomal RNA-processing protein 8"/>
    <property type="match status" value="1"/>
</dbReference>
<comment type="similarity">
    <text evidence="2 15">Belongs to the methyltransferase superfamily. RRP8 family.</text>
</comment>
<dbReference type="GO" id="GO:0033553">
    <property type="term" value="C:rDNA heterochromatin"/>
    <property type="evidence" value="ECO:0007669"/>
    <property type="project" value="TreeGrafter"/>
</dbReference>
<feature type="compositionally biased region" description="Basic and acidic residues" evidence="16">
    <location>
        <begin position="149"/>
        <end position="170"/>
    </location>
</feature>
<evidence type="ECO:0000256" key="10">
    <source>
        <dbReference type="ARBA" id="ARBA00023015"/>
    </source>
</evidence>
<evidence type="ECO:0000256" key="9">
    <source>
        <dbReference type="ARBA" id="ARBA00022853"/>
    </source>
</evidence>
<evidence type="ECO:0000256" key="6">
    <source>
        <dbReference type="ARBA" id="ARBA00022603"/>
    </source>
</evidence>
<comment type="subunit">
    <text evidence="14">Component of the eNoSC complex, composed of SIRT1, SUV39H1 and RRP8.</text>
</comment>
<comment type="function">
    <text evidence="13">Essential component of the eNoSC (energy-dependent nucleolar silencing) complex, a complex that mediates silencing of rDNA in response to intracellular energy status and acts by recruiting histone-modifying enzymes. The eNoSC complex is able to sense the energy status of cell: upon glucose starvation, elevation of NAD(+)/NADP(+) ratio activates SIRT1, leading to histone H3 deacetylation followed by dimethylation of H3 at 'Lys-9' (H3K9me2) by SUV39H1 and the formation of silent chromatin in the rDNA locus. In the complex, RRP8 binds to H3K9me2 and probably acts as a methyltransferase. Its substrates are however unknown.</text>
</comment>
<evidence type="ECO:0000256" key="12">
    <source>
        <dbReference type="ARBA" id="ARBA00023242"/>
    </source>
</evidence>
<evidence type="ECO:0000256" key="13">
    <source>
        <dbReference type="ARBA" id="ARBA00057870"/>
    </source>
</evidence>
<evidence type="ECO:0000256" key="11">
    <source>
        <dbReference type="ARBA" id="ARBA00023163"/>
    </source>
</evidence>
<dbReference type="RefSeq" id="XP_020358803.1">
    <property type="nucleotide sequence ID" value="XM_020503214.2"/>
</dbReference>
<name>A0A8C7JM73_ONCKI</name>
<evidence type="ECO:0000256" key="8">
    <source>
        <dbReference type="ARBA" id="ARBA00022691"/>
    </source>
</evidence>
<evidence type="ECO:0000256" key="1">
    <source>
        <dbReference type="ARBA" id="ARBA00004604"/>
    </source>
</evidence>
<dbReference type="FunFam" id="1.10.10.2150:FF:000001">
    <property type="entry name" value="Ribosomal RNA-processing protein 8"/>
    <property type="match status" value="1"/>
</dbReference>
<evidence type="ECO:0000256" key="5">
    <source>
        <dbReference type="ARBA" id="ARBA00022552"/>
    </source>
</evidence>
<feature type="region of interest" description="Disordered" evidence="16">
    <location>
        <begin position="52"/>
        <end position="102"/>
    </location>
</feature>
<sequence length="590" mass="66152">MLFAEEDEWNDDPEAKVLTKTVISSFKLSERTNITTKSIGKKKSLLRTLQTLGSVPNWNKSNSAPHEAGSDSEIEDILTPHTKRKKKRSKRGRNKVATSGEEAEVIGDLGAKEKAAVPVVKKLIKAKKPLKAEFKKVKNTESIQGGSKQDSKSIKDEEKAAADAEIERLNRKQWKNKMKNKKKCKNKFKIQNGENTTHPETSVQKDTEDGPKAASDVNRETAVVQTPQRQTKKSKPQKEGERKTQKSKKVPEGKEMTFTETASTPGTVTVQNNKNFSEKKSKGGSQVKAVPLGNSKPPGEEEKLQMVRKEQNPELHGSKRRKQEESKEQDRRREKLRKMLHGQSLEKKTLPAEQEETLTIEVKEASADRSAALRSRMEQRLESARFRYINEVLYTTSSGEAKRMFRQDPEAFGIYHKGFTAQVQRWPANPVDAIISYIRQKPASLVVADFGCGDCKIALSVKNEVHSFDLALISDRVTVCDMANVPLKDGTVDIAVFCLSLMGTNLGDFLVEANRVLVMGGILKIAEVASRFENVRNFMGALSSLGFKLVTKDTESSYFYSFEFEKIAEAPERIKKAGGLELRPCVYKKR</sequence>
<evidence type="ECO:0000256" key="3">
    <source>
        <dbReference type="ARBA" id="ARBA00020203"/>
    </source>
</evidence>
<protein>
    <recommendedName>
        <fullName evidence="3 15">Ribosomal RNA-processing protein 8</fullName>
        <ecNumber evidence="15">2.1.1.-</ecNumber>
    </recommendedName>
</protein>
<evidence type="ECO:0000256" key="14">
    <source>
        <dbReference type="ARBA" id="ARBA00062710"/>
    </source>
</evidence>
<feature type="compositionally biased region" description="Basic residues" evidence="16">
    <location>
        <begin position="81"/>
        <end position="94"/>
    </location>
</feature>
<reference evidence="17" key="2">
    <citation type="submission" date="2025-09" db="UniProtKB">
        <authorList>
            <consortium name="Ensembl"/>
        </authorList>
    </citation>
    <scope>IDENTIFICATION</scope>
</reference>
<dbReference type="Proteomes" id="UP000694557">
    <property type="component" value="Unassembled WGS sequence"/>
</dbReference>
<dbReference type="GO" id="GO:0005730">
    <property type="term" value="C:nucleolus"/>
    <property type="evidence" value="ECO:0007669"/>
    <property type="project" value="UniProtKB-SubCell"/>
</dbReference>
<dbReference type="InterPro" id="IPR029063">
    <property type="entry name" value="SAM-dependent_MTases_sf"/>
</dbReference>
<feature type="compositionally biased region" description="Polar residues" evidence="16">
    <location>
        <begin position="258"/>
        <end position="275"/>
    </location>
</feature>
<evidence type="ECO:0000256" key="4">
    <source>
        <dbReference type="ARBA" id="ARBA00022491"/>
    </source>
</evidence>
<dbReference type="GO" id="GO:0008168">
    <property type="term" value="F:methyltransferase activity"/>
    <property type="evidence" value="ECO:0007669"/>
    <property type="project" value="UniProtKB-KW"/>
</dbReference>
<organism evidence="17 18">
    <name type="scientific">Oncorhynchus kisutch</name>
    <name type="common">Coho salmon</name>
    <name type="synonym">Salmo kisutch</name>
    <dbReference type="NCBI Taxonomy" id="8019"/>
    <lineage>
        <taxon>Eukaryota</taxon>
        <taxon>Metazoa</taxon>
        <taxon>Chordata</taxon>
        <taxon>Craniata</taxon>
        <taxon>Vertebrata</taxon>
        <taxon>Euteleostomi</taxon>
        <taxon>Actinopterygii</taxon>
        <taxon>Neopterygii</taxon>
        <taxon>Teleostei</taxon>
        <taxon>Protacanthopterygii</taxon>
        <taxon>Salmoniformes</taxon>
        <taxon>Salmonidae</taxon>
        <taxon>Salmoninae</taxon>
        <taxon>Oncorhynchus</taxon>
    </lineage>
</organism>